<reference evidence="2" key="1">
    <citation type="submission" date="2022-10" db="EMBL/GenBank/DDBJ databases">
        <title>Puccinia triticina Genome sequencing and assembly.</title>
        <authorList>
            <person name="Li C."/>
        </authorList>
    </citation>
    <scope>NUCLEOTIDE SEQUENCE</scope>
    <source>
        <strain evidence="2">Pt15</strain>
    </source>
</reference>
<dbReference type="RefSeq" id="XP_053020618.1">
    <property type="nucleotide sequence ID" value="XM_053169419.1"/>
</dbReference>
<organism evidence="2 3">
    <name type="scientific">Puccinia triticina</name>
    <dbReference type="NCBI Taxonomy" id="208348"/>
    <lineage>
        <taxon>Eukaryota</taxon>
        <taxon>Fungi</taxon>
        <taxon>Dikarya</taxon>
        <taxon>Basidiomycota</taxon>
        <taxon>Pucciniomycotina</taxon>
        <taxon>Pucciniomycetes</taxon>
        <taxon>Pucciniales</taxon>
        <taxon>Pucciniaceae</taxon>
        <taxon>Puccinia</taxon>
    </lineage>
</organism>
<accession>A0ABY7CL57</accession>
<gene>
    <name evidence="2" type="ORF">PtA15_5A637</name>
</gene>
<evidence type="ECO:0000313" key="2">
    <source>
        <dbReference type="EMBL" id="WAQ85063.1"/>
    </source>
</evidence>
<dbReference type="EMBL" id="CP110425">
    <property type="protein sequence ID" value="WAQ85063.1"/>
    <property type="molecule type" value="Genomic_DNA"/>
</dbReference>
<keyword evidence="3" id="KW-1185">Reference proteome</keyword>
<sequence length="143" mass="15847">MAAYPAPSPSDHPVEKCYGKTLQKSTAATQHTTGKIVRNNSHGWGTSQAHLTRRRLLLGGWPREELSCSSSSMNESRQARYNTRHESGSGPGQVQQIHRRESEAHPAPEPAGVYIRDVFLNSRILRHQPGFTWDSKSSTLAAD</sequence>
<evidence type="ECO:0000313" key="3">
    <source>
        <dbReference type="Proteomes" id="UP001164743"/>
    </source>
</evidence>
<protein>
    <submittedName>
        <fullName evidence="2">Uncharacterized protein</fullName>
    </submittedName>
</protein>
<feature type="compositionally biased region" description="Low complexity" evidence="1">
    <location>
        <begin position="67"/>
        <end position="76"/>
    </location>
</feature>
<name>A0ABY7CL57_9BASI</name>
<feature type="region of interest" description="Disordered" evidence="1">
    <location>
        <begin position="66"/>
        <end position="112"/>
    </location>
</feature>
<dbReference type="GeneID" id="77810314"/>
<proteinExistence type="predicted"/>
<dbReference type="Proteomes" id="UP001164743">
    <property type="component" value="Chromosome 5A"/>
</dbReference>
<evidence type="ECO:0000256" key="1">
    <source>
        <dbReference type="SAM" id="MobiDB-lite"/>
    </source>
</evidence>
<feature type="region of interest" description="Disordered" evidence="1">
    <location>
        <begin position="25"/>
        <end position="49"/>
    </location>
</feature>